<sequence>MKLFAFKGRSGKLTTYTTSVNCSSLPELFNGYFALADQASEINPLDRAQRVLDMAHVGKIKRYLSRAINAFASPVSTASIKEIAASPIPGLVEIEISDAYLVDGQKRVKAFLLKHEEDPTFRNDLPLLLVDTQDLLVQQQLFSDINSTPAKVSPSLNLVYDHTQSLSSVIPKVVPRHLLEVDKGTVGKTSNKLITTTVMKEAIGMLLEASPATLNALPPAELAQAWAEWSPYMQVLFSVYDQLAHQFGGFPALRNTSILPHNVTFLALVRLLPIARANGWEPEQLKTILNLHVDGHTDRSNPIWEGRCISFGNLKKNTNTMEKTAAMLARLLNIPLTGGLALLAPATSQVDDSAEEEQGGEPGNSNDFPDLLPPLLSVVK</sequence>
<name>A0AAJ5ZEX7_AERCA</name>
<dbReference type="EMBL" id="CP120943">
    <property type="protein sequence ID" value="WFG00381.1"/>
    <property type="molecule type" value="Genomic_DNA"/>
</dbReference>
<dbReference type="RefSeq" id="WP_128341472.1">
    <property type="nucleotide sequence ID" value="NZ_CAWOMG010000111.1"/>
</dbReference>
<evidence type="ECO:0000313" key="3">
    <source>
        <dbReference type="Proteomes" id="UP001218423"/>
    </source>
</evidence>
<dbReference type="InterPro" id="IPR017642">
    <property type="entry name" value="DNA_S_mod_DndB"/>
</dbReference>
<proteinExistence type="predicted"/>
<organism evidence="2 3">
    <name type="scientific">Aeromonas caviae</name>
    <name type="common">Aeromonas punctata</name>
    <dbReference type="NCBI Taxonomy" id="648"/>
    <lineage>
        <taxon>Bacteria</taxon>
        <taxon>Pseudomonadati</taxon>
        <taxon>Pseudomonadota</taxon>
        <taxon>Gammaproteobacteria</taxon>
        <taxon>Aeromonadales</taxon>
        <taxon>Aeromonadaceae</taxon>
        <taxon>Aeromonas</taxon>
    </lineage>
</organism>
<evidence type="ECO:0000313" key="2">
    <source>
        <dbReference type="EMBL" id="WFG00381.1"/>
    </source>
</evidence>
<dbReference type="Pfam" id="PF14072">
    <property type="entry name" value="DndB"/>
    <property type="match status" value="1"/>
</dbReference>
<keyword evidence="2" id="KW-0614">Plasmid</keyword>
<accession>A0AAJ5ZEX7</accession>
<dbReference type="Proteomes" id="UP001218423">
    <property type="component" value="Plasmid pAC1520"/>
</dbReference>
<dbReference type="AlphaFoldDB" id="A0AAJ5ZEX7"/>
<dbReference type="NCBIfam" id="TIGR03187">
    <property type="entry name" value="DGQHR"/>
    <property type="match status" value="1"/>
</dbReference>
<geneLocation type="plasmid" evidence="2 3">
    <name>pAC1520</name>
</geneLocation>
<dbReference type="InterPro" id="IPR017601">
    <property type="entry name" value="DGQHR-contain_dom"/>
</dbReference>
<feature type="region of interest" description="Disordered" evidence="1">
    <location>
        <begin position="347"/>
        <end position="380"/>
    </location>
</feature>
<protein>
    <submittedName>
        <fullName evidence="2">DNA sulfur modification protein DndB</fullName>
    </submittedName>
</protein>
<reference evidence="2" key="1">
    <citation type="submission" date="2023-03" db="EMBL/GenBank/DDBJ databases">
        <title>Aeromonas caviae strain AC1520.</title>
        <authorList>
            <person name="Xie T."/>
            <person name="Zhang Q."/>
            <person name="Deng J."/>
            <person name="Li X."/>
        </authorList>
    </citation>
    <scope>NUCLEOTIDE SEQUENCE</scope>
    <source>
        <strain evidence="2">AC1520</strain>
        <plasmid evidence="2">pAC1520</plasmid>
    </source>
</reference>
<gene>
    <name evidence="2" type="ORF">P5S46_21700</name>
</gene>
<evidence type="ECO:0000256" key="1">
    <source>
        <dbReference type="SAM" id="MobiDB-lite"/>
    </source>
</evidence>